<proteinExistence type="predicted"/>
<organism evidence="1">
    <name type="scientific">uncultured bacterium F41-01</name>
    <dbReference type="NCBI Taxonomy" id="1191437"/>
    <lineage>
        <taxon>Bacteria</taxon>
        <taxon>environmental samples</taxon>
    </lineage>
</organism>
<reference evidence="1" key="1">
    <citation type="submission" date="2012-04" db="EMBL/GenBank/DDBJ databases">
        <title>Characterization of mineral phosphate solubilization trait from soil metagenome.</title>
        <authorList>
            <person name="Chhabra S."/>
            <person name="Brazil D."/>
            <person name="Morrissey J."/>
            <person name="Burke J."/>
            <person name="O'Gara F."/>
            <person name="Dowling D."/>
        </authorList>
    </citation>
    <scope>NUCLEOTIDE SEQUENCE</scope>
</reference>
<dbReference type="EMBL" id="JQ970528">
    <property type="protein sequence ID" value="AFK79243.1"/>
    <property type="molecule type" value="Genomic_DNA"/>
</dbReference>
<dbReference type="AlphaFoldDB" id="I3VIN7"/>
<sequence length="60" mass="6642">MLIHEKRSAPDTLLMLYGAIDEDLKALRPHLQAKLLLRDPRGGRPTLSAAEVLPILVWGA</sequence>
<accession>I3VIN7</accession>
<protein>
    <submittedName>
        <fullName evidence="1">Uncharacterized protein</fullName>
    </submittedName>
</protein>
<evidence type="ECO:0000313" key="1">
    <source>
        <dbReference type="EMBL" id="AFK79243.1"/>
    </source>
</evidence>
<name>I3VIN7_9BACT</name>